<feature type="transmembrane region" description="Helical" evidence="1">
    <location>
        <begin position="66"/>
        <end position="85"/>
    </location>
</feature>
<keyword evidence="1" id="KW-0812">Transmembrane</keyword>
<organism evidence="2 3">
    <name type="scientific">Gaopeijia maritima</name>
    <dbReference type="NCBI Taxonomy" id="3119007"/>
    <lineage>
        <taxon>Bacteria</taxon>
        <taxon>Pseudomonadati</taxon>
        <taxon>Gemmatimonadota</taxon>
        <taxon>Longimicrobiia</taxon>
        <taxon>Gaopeijiales</taxon>
        <taxon>Gaopeijiaceae</taxon>
        <taxon>Gaopeijia</taxon>
    </lineage>
</organism>
<protein>
    <submittedName>
        <fullName evidence="2">Uncharacterized protein</fullName>
    </submittedName>
</protein>
<keyword evidence="3" id="KW-1185">Reference proteome</keyword>
<reference evidence="2 3" key="1">
    <citation type="submission" date="2024-02" db="EMBL/GenBank/DDBJ databases">
        <title>A novel Gemmatimonadota bacterium.</title>
        <authorList>
            <person name="Du Z.-J."/>
            <person name="Ye Y.-Q."/>
        </authorList>
    </citation>
    <scope>NUCLEOTIDE SEQUENCE [LARGE SCALE GENOMIC DNA]</scope>
    <source>
        <strain evidence="2 3">DH-20</strain>
    </source>
</reference>
<proteinExistence type="predicted"/>
<evidence type="ECO:0000313" key="3">
    <source>
        <dbReference type="Proteomes" id="UP001484239"/>
    </source>
</evidence>
<sequence>MPQAAVLLALSALPPALLIGLGGASWGWVLLGTVAWALAVVIKAVPGAALWWAIERAGVSLRARSAAWGVWSAACELGVSGAVFLTATEFPSLLDMIGFGIGAGSFEALVVAGAAVASARVESPEDSASDPASSDRFLAWSGVIERGLASVGHVASRGLVWVGLQSWLLSPFALAACATFGVVDGVSTYGSEAGWDWHDRRRLKYLYSLVAKVTAVEVVLMAIALHLLQA</sequence>
<accession>A0ABU9EAF6</accession>
<dbReference type="EMBL" id="JBBHLI010000007">
    <property type="protein sequence ID" value="MEK9501721.1"/>
    <property type="molecule type" value="Genomic_DNA"/>
</dbReference>
<feature type="transmembrane region" description="Helical" evidence="1">
    <location>
        <begin position="28"/>
        <end position="54"/>
    </location>
</feature>
<dbReference type="RefSeq" id="WP_405287115.1">
    <property type="nucleotide sequence ID" value="NZ_JBBHLI010000007.1"/>
</dbReference>
<name>A0ABU9EAF6_9BACT</name>
<feature type="transmembrane region" description="Helical" evidence="1">
    <location>
        <begin position="97"/>
        <end position="117"/>
    </location>
</feature>
<comment type="caution">
    <text evidence="2">The sequence shown here is derived from an EMBL/GenBank/DDBJ whole genome shotgun (WGS) entry which is preliminary data.</text>
</comment>
<keyword evidence="1" id="KW-1133">Transmembrane helix</keyword>
<evidence type="ECO:0000256" key="1">
    <source>
        <dbReference type="SAM" id="Phobius"/>
    </source>
</evidence>
<dbReference type="Proteomes" id="UP001484239">
    <property type="component" value="Unassembled WGS sequence"/>
</dbReference>
<evidence type="ECO:0000313" key="2">
    <source>
        <dbReference type="EMBL" id="MEK9501721.1"/>
    </source>
</evidence>
<keyword evidence="1" id="KW-0472">Membrane</keyword>
<gene>
    <name evidence="2" type="ORF">WI372_12080</name>
</gene>
<feature type="transmembrane region" description="Helical" evidence="1">
    <location>
        <begin position="205"/>
        <end position="228"/>
    </location>
</feature>